<accession>A0A9N8H285</accession>
<evidence type="ECO:0000313" key="3">
    <source>
        <dbReference type="Proteomes" id="UP001153069"/>
    </source>
</evidence>
<feature type="compositionally biased region" description="Polar residues" evidence="1">
    <location>
        <begin position="70"/>
        <end position="90"/>
    </location>
</feature>
<evidence type="ECO:0000313" key="2">
    <source>
        <dbReference type="EMBL" id="CAB9497112.1"/>
    </source>
</evidence>
<keyword evidence="3" id="KW-1185">Reference proteome</keyword>
<dbReference type="Proteomes" id="UP001153069">
    <property type="component" value="Unassembled WGS sequence"/>
</dbReference>
<feature type="region of interest" description="Disordered" evidence="1">
    <location>
        <begin position="70"/>
        <end position="93"/>
    </location>
</feature>
<feature type="compositionally biased region" description="Basic and acidic residues" evidence="1">
    <location>
        <begin position="177"/>
        <end position="189"/>
    </location>
</feature>
<organism evidence="2 3">
    <name type="scientific">Seminavis robusta</name>
    <dbReference type="NCBI Taxonomy" id="568900"/>
    <lineage>
        <taxon>Eukaryota</taxon>
        <taxon>Sar</taxon>
        <taxon>Stramenopiles</taxon>
        <taxon>Ochrophyta</taxon>
        <taxon>Bacillariophyta</taxon>
        <taxon>Bacillariophyceae</taxon>
        <taxon>Bacillariophycidae</taxon>
        <taxon>Naviculales</taxon>
        <taxon>Naviculaceae</taxon>
        <taxon>Seminavis</taxon>
    </lineage>
</organism>
<name>A0A9N8H285_9STRA</name>
<dbReference type="InterPro" id="IPR029063">
    <property type="entry name" value="SAM-dependent_MTases_sf"/>
</dbReference>
<dbReference type="OrthoDB" id="427002at2759"/>
<feature type="region of interest" description="Disordered" evidence="1">
    <location>
        <begin position="164"/>
        <end position="190"/>
    </location>
</feature>
<evidence type="ECO:0000256" key="1">
    <source>
        <dbReference type="SAM" id="MobiDB-lite"/>
    </source>
</evidence>
<gene>
    <name evidence="2" type="ORF">SEMRO_14_G010660.1</name>
</gene>
<dbReference type="Gene3D" id="3.40.50.150">
    <property type="entry name" value="Vaccinia Virus protein VP39"/>
    <property type="match status" value="1"/>
</dbReference>
<reference evidence="2" key="1">
    <citation type="submission" date="2020-06" db="EMBL/GenBank/DDBJ databases">
        <authorList>
            <consortium name="Plant Systems Biology data submission"/>
        </authorList>
    </citation>
    <scope>NUCLEOTIDE SEQUENCE</scope>
    <source>
        <strain evidence="2">D6</strain>
    </source>
</reference>
<sequence>MNQTTIVGQPEQNHFVYWICCAPGLKLCAIADFLPHASQQPSSAVVVGAVVSERQIAICKKIQQKDHFPITQQQTDEATTEISVPKQQSNHAKEQKIRMRLYCADGTTFVQPSNENQQLPKLIFDSQAALEETGGNRKCMDKSARAGERKHLKSLATMDFDCDDRHQPQPFANNSHQVDDSAPRREATAKHQPWKAKLFDRVLVDVECSTDGSLKHIANN</sequence>
<dbReference type="EMBL" id="CAICTM010000014">
    <property type="protein sequence ID" value="CAB9497112.1"/>
    <property type="molecule type" value="Genomic_DNA"/>
</dbReference>
<protein>
    <submittedName>
        <fullName evidence="2">Nucleolar protein</fullName>
    </submittedName>
</protein>
<comment type="caution">
    <text evidence="2">The sequence shown here is derived from an EMBL/GenBank/DDBJ whole genome shotgun (WGS) entry which is preliminary data.</text>
</comment>
<dbReference type="AlphaFoldDB" id="A0A9N8H285"/>
<proteinExistence type="predicted"/>